<sequence>MHSTKKGKRRRVFTVPDTLRSLPSTKSLIAMKLLSVFLLAFCLQVSARSYSQKITYTARHASLIKVLSDVSRQTEYVFLYDYKLLQQETNPVTIDAKDASLNSFLQECLKNQPLDFAVDGRMITITRSNTIPAAPAAAAPIHGVVRNAKGEPISGASVKVKGNTKGAITNAAGAFELDVPEGATLVITAIGYKPMEIKAKDNLVISLTDDVTELGGVVVTGFQNIDRKKFAGSAVTLKADNVKIDGVVDVSRMLEGRAAGVSVQNVSGTFGSSPKIRIRGATSISGENKPLWVVDGVVLEDIVNVSNEQLTSGNVNTLLGSAVAGLNMNDIETFDILKDAAAAALYGARAMNGVIVITTKKGKIGKPMVSYTGNFGVQLKPSYRNYDIMNSADQMSVYAELERKQLLPYAELINEPTSGIYGKLGQLLQYPDDANKFSVLNTREGRQQWLMKYANANTDWFDLLFRNSLTQEHSLSISTGTDKSQFYLSTSFFNDQGWTIADNVKRYTANLRANYTPNEKLSYGFLVNGNVRQQRAPGTEDRITDAVQGTYSRDFDINPFTYALSTSRALTAYDEQGNLEYFTRNFAPFNILQETKSNYTDLGLIDLKLQGNLSYKFRNHFSYEFTGAIRYAKTTIEHKVYETSNEANAYRANPNSIVNDRNKFLYKDPAFPNDQAVVVLPYGGFYKRSDVELKNYTFRNQINYNQSFNDDKHQIAALIGQEVKFANRTNSYNTGVGYQYNTGGTPFVDYLFLKKMSEENKAYYGMGNEYDRFAAFYANAAYTYNSKYTLSATIREDGSNRLGSSPTARWLPTWTVAGNWNVDQENFMQNAGAVSHLLLKASYGLNANTGSATNTTAILRSFITSRPFLTDQQTAILLASLENSELTWEKKYELNLGTDIGLFKERLGLTFDYYRRRSFDLIGLVRTSGTSGQVNQFANYADMKSHGMDIQVTGKIIAHKNIGLNTALIFSFNKTLITNAQNNPVIMDLVGEGGGAQQGYPVRGLFSLQNAGLNPANGVAQFINDTGTISPGVNLQSHNVQYLRYEGPSDPTITGGWNNTFRYKDFSLSALVTYQAGNKIRLTPVYTTNYSDFNALPNEFKGRWSLPGDDKKTNIPSVADIYTQVDLNSQTAYPYNNYNFSHDRVADGGFVRLKSVTLTYQLPVPLLNRIGLKGGSLTATGNNLWLIYADERLHGQDPEFYNTGGVALPVNKQITFSLRVSL</sequence>
<dbReference type="Gene3D" id="2.170.130.10">
    <property type="entry name" value="TonB-dependent receptor, plug domain"/>
    <property type="match status" value="1"/>
</dbReference>
<dbReference type="InterPro" id="IPR023996">
    <property type="entry name" value="TonB-dep_OMP_SusC/RagA"/>
</dbReference>
<evidence type="ECO:0000256" key="4">
    <source>
        <dbReference type="ARBA" id="ARBA00022692"/>
    </source>
</evidence>
<comment type="caution">
    <text evidence="9">The sequence shown here is derived from an EMBL/GenBank/DDBJ whole genome shotgun (WGS) entry which is preliminary data.</text>
</comment>
<accession>A0ABS5J9T8</accession>
<evidence type="ECO:0000256" key="7">
    <source>
        <dbReference type="PROSITE-ProRule" id="PRU01360"/>
    </source>
</evidence>
<dbReference type="InterPro" id="IPR008969">
    <property type="entry name" value="CarboxyPept-like_regulatory"/>
</dbReference>
<evidence type="ECO:0000256" key="1">
    <source>
        <dbReference type="ARBA" id="ARBA00004571"/>
    </source>
</evidence>
<evidence type="ECO:0000256" key="5">
    <source>
        <dbReference type="ARBA" id="ARBA00023136"/>
    </source>
</evidence>
<reference evidence="9 10" key="1">
    <citation type="submission" date="2021-04" db="EMBL/GenBank/DDBJ databases">
        <title>Chitinophaga sp. nov., isolated from the rhizosphere soil.</title>
        <authorList>
            <person name="He S."/>
        </authorList>
    </citation>
    <scope>NUCLEOTIDE SEQUENCE [LARGE SCALE GENOMIC DNA]</scope>
    <source>
        <strain evidence="9 10">2R12</strain>
    </source>
</reference>
<comment type="subcellular location">
    <subcellularLocation>
        <location evidence="1 7">Cell outer membrane</location>
        <topology evidence="1 7">Multi-pass membrane protein</topology>
    </subcellularLocation>
</comment>
<dbReference type="InterPro" id="IPR037066">
    <property type="entry name" value="Plug_dom_sf"/>
</dbReference>
<dbReference type="InterPro" id="IPR039426">
    <property type="entry name" value="TonB-dep_rcpt-like"/>
</dbReference>
<dbReference type="NCBIfam" id="TIGR04057">
    <property type="entry name" value="SusC_RagA_signa"/>
    <property type="match status" value="1"/>
</dbReference>
<dbReference type="Pfam" id="PF13715">
    <property type="entry name" value="CarbopepD_reg_2"/>
    <property type="match status" value="1"/>
</dbReference>
<dbReference type="InterPro" id="IPR036942">
    <property type="entry name" value="Beta-barrel_TonB_sf"/>
</dbReference>
<dbReference type="SUPFAM" id="SSF56935">
    <property type="entry name" value="Porins"/>
    <property type="match status" value="1"/>
</dbReference>
<keyword evidence="2 7" id="KW-0813">Transport</keyword>
<evidence type="ECO:0000256" key="6">
    <source>
        <dbReference type="ARBA" id="ARBA00023237"/>
    </source>
</evidence>
<dbReference type="Gene3D" id="2.40.170.20">
    <property type="entry name" value="TonB-dependent receptor, beta-barrel domain"/>
    <property type="match status" value="1"/>
</dbReference>
<protein>
    <submittedName>
        <fullName evidence="9">SusC/RagA family TonB-linked outer membrane protein</fullName>
    </submittedName>
</protein>
<organism evidence="9 10">
    <name type="scientific">Chitinophaga hostae</name>
    <dbReference type="NCBI Taxonomy" id="2831022"/>
    <lineage>
        <taxon>Bacteria</taxon>
        <taxon>Pseudomonadati</taxon>
        <taxon>Bacteroidota</taxon>
        <taxon>Chitinophagia</taxon>
        <taxon>Chitinophagales</taxon>
        <taxon>Chitinophagaceae</taxon>
        <taxon>Chitinophaga</taxon>
    </lineage>
</organism>
<dbReference type="InterPro" id="IPR012910">
    <property type="entry name" value="Plug_dom"/>
</dbReference>
<evidence type="ECO:0000313" key="10">
    <source>
        <dbReference type="Proteomes" id="UP000676386"/>
    </source>
</evidence>
<dbReference type="PROSITE" id="PS52016">
    <property type="entry name" value="TONB_DEPENDENT_REC_3"/>
    <property type="match status" value="1"/>
</dbReference>
<evidence type="ECO:0000256" key="2">
    <source>
        <dbReference type="ARBA" id="ARBA00022448"/>
    </source>
</evidence>
<name>A0ABS5J9T8_9BACT</name>
<gene>
    <name evidence="9" type="ORF">KE626_28040</name>
</gene>
<comment type="similarity">
    <text evidence="7">Belongs to the TonB-dependent receptor family.</text>
</comment>
<dbReference type="EMBL" id="JAGTXB010000020">
    <property type="protein sequence ID" value="MBS0031212.1"/>
    <property type="molecule type" value="Genomic_DNA"/>
</dbReference>
<keyword evidence="10" id="KW-1185">Reference proteome</keyword>
<keyword evidence="4 7" id="KW-0812">Transmembrane</keyword>
<keyword evidence="3 7" id="KW-1134">Transmembrane beta strand</keyword>
<dbReference type="SUPFAM" id="SSF49464">
    <property type="entry name" value="Carboxypeptidase regulatory domain-like"/>
    <property type="match status" value="1"/>
</dbReference>
<dbReference type="Gene3D" id="2.60.40.1120">
    <property type="entry name" value="Carboxypeptidase-like, regulatory domain"/>
    <property type="match status" value="1"/>
</dbReference>
<dbReference type="NCBIfam" id="TIGR04056">
    <property type="entry name" value="OMP_RagA_SusC"/>
    <property type="match status" value="1"/>
</dbReference>
<proteinExistence type="inferred from homology"/>
<keyword evidence="6 7" id="KW-0998">Cell outer membrane</keyword>
<keyword evidence="5 7" id="KW-0472">Membrane</keyword>
<dbReference type="Proteomes" id="UP000676386">
    <property type="component" value="Unassembled WGS sequence"/>
</dbReference>
<evidence type="ECO:0000256" key="3">
    <source>
        <dbReference type="ARBA" id="ARBA00022452"/>
    </source>
</evidence>
<evidence type="ECO:0000259" key="8">
    <source>
        <dbReference type="Pfam" id="PF07715"/>
    </source>
</evidence>
<dbReference type="Pfam" id="PF07715">
    <property type="entry name" value="Plug"/>
    <property type="match status" value="1"/>
</dbReference>
<dbReference type="InterPro" id="IPR023997">
    <property type="entry name" value="TonB-dep_OMP_SusC/RagA_CS"/>
</dbReference>
<feature type="domain" description="TonB-dependent receptor plug" evidence="8">
    <location>
        <begin position="229"/>
        <end position="354"/>
    </location>
</feature>
<evidence type="ECO:0000313" key="9">
    <source>
        <dbReference type="EMBL" id="MBS0031212.1"/>
    </source>
</evidence>